<dbReference type="Proteomes" id="UP000242715">
    <property type="component" value="Unassembled WGS sequence"/>
</dbReference>
<accession>A0A2Z6MC91</accession>
<keyword evidence="7" id="KW-0539">Nucleus</keyword>
<comment type="subcellular location">
    <subcellularLocation>
        <location evidence="2">Cytoplasm</location>
    </subcellularLocation>
    <subcellularLocation>
        <location evidence="1">Nucleus</location>
    </subcellularLocation>
</comment>
<evidence type="ECO:0000256" key="8">
    <source>
        <dbReference type="ARBA" id="ARBA00023272"/>
    </source>
</evidence>
<dbReference type="GO" id="GO:0005737">
    <property type="term" value="C:cytoplasm"/>
    <property type="evidence" value="ECO:0007669"/>
    <property type="project" value="UniProtKB-SubCell"/>
</dbReference>
<keyword evidence="10" id="KW-1185">Reference proteome</keyword>
<keyword evidence="4" id="KW-0963">Cytoplasm</keyword>
<evidence type="ECO:0000256" key="2">
    <source>
        <dbReference type="ARBA" id="ARBA00004496"/>
    </source>
</evidence>
<evidence type="ECO:0000256" key="7">
    <source>
        <dbReference type="ARBA" id="ARBA00023242"/>
    </source>
</evidence>
<organism evidence="9 10">
    <name type="scientific">Trifolium subterraneum</name>
    <name type="common">Subterranean clover</name>
    <dbReference type="NCBI Taxonomy" id="3900"/>
    <lineage>
        <taxon>Eukaryota</taxon>
        <taxon>Viridiplantae</taxon>
        <taxon>Streptophyta</taxon>
        <taxon>Embryophyta</taxon>
        <taxon>Tracheophyta</taxon>
        <taxon>Spermatophyta</taxon>
        <taxon>Magnoliopsida</taxon>
        <taxon>eudicotyledons</taxon>
        <taxon>Gunneridae</taxon>
        <taxon>Pentapetalae</taxon>
        <taxon>rosids</taxon>
        <taxon>fabids</taxon>
        <taxon>Fabales</taxon>
        <taxon>Fabaceae</taxon>
        <taxon>Papilionoideae</taxon>
        <taxon>50 kb inversion clade</taxon>
        <taxon>NPAAA clade</taxon>
        <taxon>Hologalegina</taxon>
        <taxon>IRL clade</taxon>
        <taxon>Trifolieae</taxon>
        <taxon>Trifolium</taxon>
    </lineage>
</organism>
<protein>
    <recommendedName>
        <fullName evidence="11">Abscisic acid receptor PYL6</fullName>
    </recommendedName>
</protein>
<comment type="similarity">
    <text evidence="3">Belongs to the PYR/PYL/RCAR abscisic acid intracellular receptor family.</text>
</comment>
<dbReference type="GO" id="GO:0005634">
    <property type="term" value="C:nucleus"/>
    <property type="evidence" value="ECO:0007669"/>
    <property type="project" value="UniProtKB-SubCell"/>
</dbReference>
<dbReference type="GO" id="GO:0004864">
    <property type="term" value="F:protein phosphatase inhibitor activity"/>
    <property type="evidence" value="ECO:0007669"/>
    <property type="project" value="UniProtKB-KW"/>
</dbReference>
<gene>
    <name evidence="9" type="ORF">TSUD_149780</name>
</gene>
<name>A0A2Z6MC91_TRISU</name>
<evidence type="ECO:0000256" key="1">
    <source>
        <dbReference type="ARBA" id="ARBA00004123"/>
    </source>
</evidence>
<proteinExistence type="inferred from homology"/>
<dbReference type="Gene3D" id="3.30.530.20">
    <property type="match status" value="1"/>
</dbReference>
<keyword evidence="8" id="KW-0650">Protein phosphatase inhibitor</keyword>
<dbReference type="Pfam" id="PF10604">
    <property type="entry name" value="Polyketide_cyc2"/>
    <property type="match status" value="1"/>
</dbReference>
<keyword evidence="6" id="KW-0675">Receptor</keyword>
<dbReference type="GO" id="GO:0010427">
    <property type="term" value="F:abscisic acid binding"/>
    <property type="evidence" value="ECO:0007669"/>
    <property type="project" value="TreeGrafter"/>
</dbReference>
<dbReference type="InterPro" id="IPR019587">
    <property type="entry name" value="Polyketide_cyclase/dehydratase"/>
</dbReference>
<keyword evidence="5" id="KW-0938">Abscisic acid signaling pathway</keyword>
<dbReference type="EMBL" id="DF973395">
    <property type="protein sequence ID" value="GAU29408.1"/>
    <property type="molecule type" value="Genomic_DNA"/>
</dbReference>
<dbReference type="AlphaFoldDB" id="A0A2Z6MC91"/>
<dbReference type="InterPro" id="IPR023393">
    <property type="entry name" value="START-like_dom_sf"/>
</dbReference>
<reference evidence="10" key="1">
    <citation type="journal article" date="2017" name="Front. Plant Sci.">
        <title>Climate Clever Clovers: New Paradigm to Reduce the Environmental Footprint of Ruminants by Breeding Low Methanogenic Forages Utilizing Haplotype Variation.</title>
        <authorList>
            <person name="Kaur P."/>
            <person name="Appels R."/>
            <person name="Bayer P.E."/>
            <person name="Keeble-Gagnere G."/>
            <person name="Wang J."/>
            <person name="Hirakawa H."/>
            <person name="Shirasawa K."/>
            <person name="Vercoe P."/>
            <person name="Stefanova K."/>
            <person name="Durmic Z."/>
            <person name="Nichols P."/>
            <person name="Revell C."/>
            <person name="Isobe S.N."/>
            <person name="Edwards D."/>
            <person name="Erskine W."/>
        </authorList>
    </citation>
    <scope>NUCLEOTIDE SEQUENCE [LARGE SCALE GENOMIC DNA]</scope>
    <source>
        <strain evidence="10">cv. Daliak</strain>
    </source>
</reference>
<dbReference type="InterPro" id="IPR050279">
    <property type="entry name" value="Plant_def-hormone_signal"/>
</dbReference>
<dbReference type="SUPFAM" id="SSF55961">
    <property type="entry name" value="Bet v1-like"/>
    <property type="match status" value="1"/>
</dbReference>
<evidence type="ECO:0000256" key="3">
    <source>
        <dbReference type="ARBA" id="ARBA00008594"/>
    </source>
</evidence>
<evidence type="ECO:0000256" key="4">
    <source>
        <dbReference type="ARBA" id="ARBA00022490"/>
    </source>
</evidence>
<dbReference type="CDD" id="cd07821">
    <property type="entry name" value="PYR_PYL_RCAR_like"/>
    <property type="match status" value="1"/>
</dbReference>
<dbReference type="PANTHER" id="PTHR31213:SF86">
    <property type="entry name" value="POLYKETIDE CYCLASE_DEHYDRASE AND LIPID TRANSPORTER"/>
    <property type="match status" value="1"/>
</dbReference>
<evidence type="ECO:0000313" key="10">
    <source>
        <dbReference type="Proteomes" id="UP000242715"/>
    </source>
</evidence>
<dbReference type="GO" id="GO:0038023">
    <property type="term" value="F:signaling receptor activity"/>
    <property type="evidence" value="ECO:0007669"/>
    <property type="project" value="TreeGrafter"/>
</dbReference>
<evidence type="ECO:0008006" key="11">
    <source>
        <dbReference type="Google" id="ProtNLM"/>
    </source>
</evidence>
<dbReference type="OrthoDB" id="4436220at2759"/>
<dbReference type="PANTHER" id="PTHR31213">
    <property type="entry name" value="OS08G0374000 PROTEIN-RELATED"/>
    <property type="match status" value="1"/>
</dbReference>
<evidence type="ECO:0000256" key="5">
    <source>
        <dbReference type="ARBA" id="ARBA00022682"/>
    </source>
</evidence>
<evidence type="ECO:0000256" key="6">
    <source>
        <dbReference type="ARBA" id="ARBA00023170"/>
    </source>
</evidence>
<dbReference type="GO" id="GO:0009738">
    <property type="term" value="P:abscisic acid-activated signaling pathway"/>
    <property type="evidence" value="ECO:0007669"/>
    <property type="project" value="UniProtKB-KW"/>
</dbReference>
<evidence type="ECO:0000313" key="9">
    <source>
        <dbReference type="EMBL" id="GAU29408.1"/>
    </source>
</evidence>
<sequence length="242" mass="26840">MSSSSSLQFQRFNPTTDATAIANGVNCPRQPQTQPLMTAARRFIIPFPVSLSSNDSLALHHAHMVGHNQCCSVVTQTITAPVSAVWSVVRRFENPQGYKNFIKSCHVITGENINVGSVREVRVVSGLPAESSTERLEILDDERHVISFSVVGGDHRLRNYRSVTTLHSVDGNRTLVIESYVVDIPQDNFEFASGLRVNSSKNSIMGVNVGANHQKEATLQPLLDSFVKRLGVWRNKYMSFSR</sequence>